<dbReference type="SUPFAM" id="SSF50331">
    <property type="entry name" value="MOP-like"/>
    <property type="match status" value="1"/>
</dbReference>
<protein>
    <submittedName>
        <fullName evidence="7">ABC transporter ATP-binding protein</fullName>
    </submittedName>
</protein>
<dbReference type="GO" id="GO:0140359">
    <property type="term" value="F:ABC-type transporter activity"/>
    <property type="evidence" value="ECO:0007669"/>
    <property type="project" value="UniProtKB-ARBA"/>
</dbReference>
<evidence type="ECO:0000313" key="7">
    <source>
        <dbReference type="EMBL" id="OXT02755.1"/>
    </source>
</evidence>
<keyword evidence="4" id="KW-0547">Nucleotide-binding</keyword>
<sequence>MSIQLTDIVKSFKTDRVLDSLSLGVSRGETLVLFGPSGAGKTVLLRLIAGVIDPDEGRIVINGVDMEGVEPEERGIGMAFQNFALFPHMDAHANIASPLTARRRTRADIEDRVNEVAELLKIRHVLGHKPKELSNGQKQRTALGRALAAEPSILLLDDPLRNVDAKLRFEMRLELPRLLKAQEATVIYVTQDYKEAMALGDRIAVMGAHGIAQVGTPEDIYLTPADTTIARLFGDPAINLLDVVPEQGGGGPEIQLSGARMPLDTAYAGVVGRPCILGIRPETIRFTEAGAPGVIPVEIEAETPLNEKTVTLAATRAGREILISRPAGTPGPDRGTAHIAIDPSGALLFDQATGKRIHPGESA</sequence>
<evidence type="ECO:0000256" key="2">
    <source>
        <dbReference type="ARBA" id="ARBA00005417"/>
    </source>
</evidence>
<dbReference type="GO" id="GO:0055052">
    <property type="term" value="C:ATP-binding cassette (ABC) transporter complex, substrate-binding subunit-containing"/>
    <property type="evidence" value="ECO:0007669"/>
    <property type="project" value="TreeGrafter"/>
</dbReference>
<feature type="domain" description="ABC transporter" evidence="6">
    <location>
        <begin position="3"/>
        <end position="233"/>
    </location>
</feature>
<dbReference type="GO" id="GO:0005524">
    <property type="term" value="F:ATP binding"/>
    <property type="evidence" value="ECO:0007669"/>
    <property type="project" value="UniProtKB-KW"/>
</dbReference>
<keyword evidence="8" id="KW-1185">Reference proteome</keyword>
<dbReference type="EMBL" id="NBYO01000001">
    <property type="protein sequence ID" value="OXT02755.1"/>
    <property type="molecule type" value="Genomic_DNA"/>
</dbReference>
<dbReference type="RefSeq" id="WP_094076706.1">
    <property type="nucleotide sequence ID" value="NZ_NBYO01000001.1"/>
</dbReference>
<evidence type="ECO:0000256" key="1">
    <source>
        <dbReference type="ARBA" id="ARBA00004417"/>
    </source>
</evidence>
<dbReference type="SUPFAM" id="SSF52540">
    <property type="entry name" value="P-loop containing nucleoside triphosphate hydrolases"/>
    <property type="match status" value="1"/>
</dbReference>
<evidence type="ECO:0000256" key="5">
    <source>
        <dbReference type="ARBA" id="ARBA00022840"/>
    </source>
</evidence>
<dbReference type="InterPro" id="IPR047641">
    <property type="entry name" value="ABC_transpr_MalK/UgpC-like"/>
</dbReference>
<keyword evidence="5 7" id="KW-0067">ATP-binding</keyword>
<reference evidence="8" key="1">
    <citation type="journal article" date="2017" name="Int. J. Syst. Evol. Microbiol.">
        <title>Notoacmeibacter marinus gen. nov., sp. nov., isolated from the gut of a limpet and proposal of Notoacmeibacteraceae fam. nov. in the order Rhizobiales of the class Alphaproteobacteria.</title>
        <authorList>
            <person name="Huang Z."/>
            <person name="Guo F."/>
            <person name="Lai Q."/>
        </authorList>
    </citation>
    <scope>NUCLEOTIDE SEQUENCE [LARGE SCALE GENOMIC DNA]</scope>
    <source>
        <strain evidence="8">XMTR2A4</strain>
    </source>
</reference>
<comment type="caution">
    <text evidence="7">The sequence shown here is derived from an EMBL/GenBank/DDBJ whole genome shotgun (WGS) entry which is preliminary data.</text>
</comment>
<dbReference type="PROSITE" id="PS50893">
    <property type="entry name" value="ABC_TRANSPORTER_2"/>
    <property type="match status" value="1"/>
</dbReference>
<accession>A0A231V3J2</accession>
<dbReference type="Proteomes" id="UP000215405">
    <property type="component" value="Unassembled WGS sequence"/>
</dbReference>
<dbReference type="GO" id="GO:0016887">
    <property type="term" value="F:ATP hydrolysis activity"/>
    <property type="evidence" value="ECO:0007669"/>
    <property type="project" value="InterPro"/>
</dbReference>
<evidence type="ECO:0000259" key="6">
    <source>
        <dbReference type="PROSITE" id="PS50893"/>
    </source>
</evidence>
<gene>
    <name evidence="7" type="ORF">B7H23_07760</name>
</gene>
<organism evidence="7 8">
    <name type="scientific">Notoacmeibacter marinus</name>
    <dbReference type="NCBI Taxonomy" id="1876515"/>
    <lineage>
        <taxon>Bacteria</taxon>
        <taxon>Pseudomonadati</taxon>
        <taxon>Pseudomonadota</taxon>
        <taxon>Alphaproteobacteria</taxon>
        <taxon>Hyphomicrobiales</taxon>
        <taxon>Notoacmeibacteraceae</taxon>
        <taxon>Notoacmeibacter</taxon>
    </lineage>
</organism>
<comment type="subcellular location">
    <subcellularLocation>
        <location evidence="1">Cell inner membrane</location>
        <topology evidence="1">Peripheral membrane protein</topology>
    </subcellularLocation>
</comment>
<dbReference type="InterPro" id="IPR008995">
    <property type="entry name" value="Mo/tungstate-bd_C_term_dom"/>
</dbReference>
<proteinExistence type="inferred from homology"/>
<dbReference type="FunFam" id="3.40.50.300:FF:000042">
    <property type="entry name" value="Maltose/maltodextrin ABC transporter, ATP-binding protein"/>
    <property type="match status" value="1"/>
</dbReference>
<dbReference type="Pfam" id="PF17912">
    <property type="entry name" value="OB_MalK"/>
    <property type="match status" value="1"/>
</dbReference>
<keyword evidence="3" id="KW-0813">Transport</keyword>
<dbReference type="SMART" id="SM00382">
    <property type="entry name" value="AAA"/>
    <property type="match status" value="1"/>
</dbReference>
<dbReference type="Gene3D" id="2.40.50.100">
    <property type="match status" value="1"/>
</dbReference>
<evidence type="ECO:0000256" key="3">
    <source>
        <dbReference type="ARBA" id="ARBA00022448"/>
    </source>
</evidence>
<dbReference type="PANTHER" id="PTHR43875">
    <property type="entry name" value="MALTODEXTRIN IMPORT ATP-BINDING PROTEIN MSMX"/>
    <property type="match status" value="1"/>
</dbReference>
<dbReference type="PANTHER" id="PTHR43875:SF1">
    <property type="entry name" value="OSMOPROTECTIVE COMPOUNDS UPTAKE ATP-BINDING PROTEIN GGTA"/>
    <property type="match status" value="1"/>
</dbReference>
<dbReference type="InterPro" id="IPR040582">
    <property type="entry name" value="OB_MalK-like"/>
</dbReference>
<dbReference type="Pfam" id="PF00005">
    <property type="entry name" value="ABC_tran"/>
    <property type="match status" value="1"/>
</dbReference>
<evidence type="ECO:0000256" key="4">
    <source>
        <dbReference type="ARBA" id="ARBA00022741"/>
    </source>
</evidence>
<dbReference type="InterPro" id="IPR003593">
    <property type="entry name" value="AAA+_ATPase"/>
</dbReference>
<dbReference type="InterPro" id="IPR003439">
    <property type="entry name" value="ABC_transporter-like_ATP-bd"/>
</dbReference>
<dbReference type="InterPro" id="IPR027417">
    <property type="entry name" value="P-loop_NTPase"/>
</dbReference>
<dbReference type="AlphaFoldDB" id="A0A231V3J2"/>
<comment type="similarity">
    <text evidence="2">Belongs to the ABC transporter superfamily.</text>
</comment>
<name>A0A231V3J2_9HYPH</name>
<dbReference type="Gene3D" id="3.40.50.300">
    <property type="entry name" value="P-loop containing nucleotide triphosphate hydrolases"/>
    <property type="match status" value="1"/>
</dbReference>
<evidence type="ECO:0000313" key="8">
    <source>
        <dbReference type="Proteomes" id="UP000215405"/>
    </source>
</evidence>